<dbReference type="RefSeq" id="WP_169203985.1">
    <property type="nucleotide sequence ID" value="NZ_CP059467.1"/>
</dbReference>
<protein>
    <recommendedName>
        <fullName evidence="1">Helicase C-terminal domain-containing protein</fullName>
    </recommendedName>
</protein>
<keyword evidence="3" id="KW-1185">Reference proteome</keyword>
<sequence length="941" mass="105806">MTQNNTDSMTGRAYGLLRPSLLDVGFEANLLIGRQFDVPHRLQPEDYRYQLEDGVAGYGVTCAIEKVSEQRFRTNSMPVFAQARVDAPSPKDVGMPLPASFQLLKDQPLEVLNGFLSALKNYRSVWDSVEADLGQAGKTAELDAVRKDRQDYDREIDLIEDGIDLLREHDGLRRCFSLMNEAMKRAIELQGKAFDGWHLFQLGFVLMQVRSVYERHALVHERKCVAKTADVLWFSTGGGKTEAYLGIIAFGMLYARLRGRLYGTTAWMRFPLRMLSAQQFQRLSYVVAQAEVLRCREGFQGHPFTVGYYTGSGTPSRISRSDVKGADIWLPEIDEDSLDRYRFITDCPYCGQRGSVHMARDIDKVRMLHRCSSVDCWSNTKAKEGAYGEGIAGEIGIFVSDEECYRYLPTVLVGTVDKLAVIAHNEKFAGYLGAFRHFCPEHGFTADAKCKHQRIRKVLQGNGYESADCGNNSRTSKIRTMQLAPMLDPGFSFLIQDELHLLRESLGNFDAHYETLLQTLQVGHGGQASKVLAATATIKDFQNHILHLYMRPGRRFPSPGALRGESFYARISRDGDEPLVRRWFAGVLPLSFSRGGTEKAAAEVATRYLDQIDEWLEGLAAQDPQILAQIGISPERAGVVLDYVGKFLNTDLIYANQKRQTTAIMEHLDNVNARDNKARSYRLLDGQTPLDNILDAIHQVENKAPNDPMRHLVATSVVSHGVDIAELNFMVLDGWPRSTAEYIQSSARSGRVQPGIVMSILSSGKLFESGVFLNFDDYHFFLDKLVDSVPINRFAPNVMQRTLPGVFTAVILNWAKFQPGWGVMLNRYASQLHKVLNDATSDARQRLREMLVRTLDVPADVVHEFDIRVLASFKMQLEDEVDRGLHRLQNLNAASADKDLGTALESIYQFPPMRSFRDIENQVEVVSAGLKEKRTLSALGR</sequence>
<proteinExistence type="predicted"/>
<dbReference type="InterPro" id="IPR027417">
    <property type="entry name" value="P-loop_NTPase"/>
</dbReference>
<comment type="caution">
    <text evidence="2">The sequence shown here is derived from an EMBL/GenBank/DDBJ whole genome shotgun (WGS) entry which is preliminary data.</text>
</comment>
<dbReference type="PROSITE" id="PS51194">
    <property type="entry name" value="HELICASE_CTER"/>
    <property type="match status" value="1"/>
</dbReference>
<evidence type="ECO:0000259" key="1">
    <source>
        <dbReference type="PROSITE" id="PS51194"/>
    </source>
</evidence>
<evidence type="ECO:0000313" key="2">
    <source>
        <dbReference type="EMBL" id="NMG17472.1"/>
    </source>
</evidence>
<accession>A0ABX1NZR0</accession>
<dbReference type="CDD" id="cd18785">
    <property type="entry name" value="SF2_C"/>
    <property type="match status" value="1"/>
</dbReference>
<organism evidence="2 3">
    <name type="scientific">Aromatoleum bremense</name>
    <dbReference type="NCBI Taxonomy" id="76115"/>
    <lineage>
        <taxon>Bacteria</taxon>
        <taxon>Pseudomonadati</taxon>
        <taxon>Pseudomonadota</taxon>
        <taxon>Betaproteobacteria</taxon>
        <taxon>Rhodocyclales</taxon>
        <taxon>Rhodocyclaceae</taxon>
        <taxon>Aromatoleum</taxon>
    </lineage>
</organism>
<dbReference type="Pfam" id="PF00271">
    <property type="entry name" value="Helicase_C"/>
    <property type="match status" value="1"/>
</dbReference>
<dbReference type="SMART" id="SM00490">
    <property type="entry name" value="HELICc"/>
    <property type="match status" value="1"/>
</dbReference>
<evidence type="ECO:0000313" key="3">
    <source>
        <dbReference type="Proteomes" id="UP000633943"/>
    </source>
</evidence>
<dbReference type="EMBL" id="WTVP01000080">
    <property type="protein sequence ID" value="NMG17472.1"/>
    <property type="molecule type" value="Genomic_DNA"/>
</dbReference>
<gene>
    <name evidence="2" type="ORF">GPA24_18405</name>
</gene>
<dbReference type="Gene3D" id="3.40.50.300">
    <property type="entry name" value="P-loop containing nucleotide triphosphate hydrolases"/>
    <property type="match status" value="1"/>
</dbReference>
<feature type="domain" description="Helicase C-terminal" evidence="1">
    <location>
        <begin position="640"/>
        <end position="811"/>
    </location>
</feature>
<dbReference type="SUPFAM" id="SSF52540">
    <property type="entry name" value="P-loop containing nucleoside triphosphate hydrolases"/>
    <property type="match status" value="2"/>
</dbReference>
<dbReference type="InterPro" id="IPR001650">
    <property type="entry name" value="Helicase_C-like"/>
</dbReference>
<reference evidence="2 3" key="1">
    <citation type="submission" date="2019-12" db="EMBL/GenBank/DDBJ databases">
        <title>Comparative genomics gives insights into the taxonomy of the Azoarcus-Aromatoleum group and reveals separate origins of nif in the plant-associated Azoarcus and non-plant-associated Aromatoleum sub-groups.</title>
        <authorList>
            <person name="Lafos M."/>
            <person name="Maluk M."/>
            <person name="Batista M."/>
            <person name="Junghare M."/>
            <person name="Carmona M."/>
            <person name="Faoro H."/>
            <person name="Cruz L.M."/>
            <person name="Battistoni F."/>
            <person name="De Souza E."/>
            <person name="Pedrosa F."/>
            <person name="Chen W.-M."/>
            <person name="Poole P.S."/>
            <person name="Dixon R.A."/>
            <person name="James E.K."/>
        </authorList>
    </citation>
    <scope>NUCLEOTIDE SEQUENCE [LARGE SCALE GENOMIC DNA]</scope>
    <source>
        <strain evidence="2 3">PbN1</strain>
    </source>
</reference>
<name>A0ABX1NZR0_9RHOO</name>
<dbReference type="Proteomes" id="UP000633943">
    <property type="component" value="Unassembled WGS sequence"/>
</dbReference>